<gene>
    <name evidence="5" type="ORF">DI603_04155</name>
</gene>
<comment type="caution">
    <text evidence="5">The sequence shown here is derived from an EMBL/GenBank/DDBJ whole genome shotgun (WGS) entry which is preliminary data.</text>
</comment>
<sequence length="176" mass="18735">MPAPGGDSADLQPALYHELRAIARRLIAAERDGHTLSPTALLHEAYLRLADGALPPDASHLRALTARVMRHVLVDHALARRANKRGGPEQGPALTLSSLDELTVAPAAAAPSDLLAVHQALEQLSREDARAASVVELRCFGGLNLEDIAQALGVSLATVKRDWLFGKTRLAGLLKD</sequence>
<protein>
    <submittedName>
        <fullName evidence="5">RNA polymerase subunit sigma-70</fullName>
    </submittedName>
</protein>
<dbReference type="PANTHER" id="PTHR43133:SF39">
    <property type="entry name" value="SIMILAR TO RNA POLYMERASE SIGMA-E FACTOR"/>
    <property type="match status" value="1"/>
</dbReference>
<keyword evidence="1" id="KW-0805">Transcription regulation</keyword>
<evidence type="ECO:0000256" key="1">
    <source>
        <dbReference type="ARBA" id="ARBA00023015"/>
    </source>
</evidence>
<dbReference type="SUPFAM" id="SSF88659">
    <property type="entry name" value="Sigma3 and sigma4 domains of RNA polymerase sigma factors"/>
    <property type="match status" value="1"/>
</dbReference>
<keyword evidence="3" id="KW-0804">Transcription</keyword>
<keyword evidence="2" id="KW-0731">Sigma factor</keyword>
<organism evidence="5 6">
    <name type="scientific">Roseateles depolymerans</name>
    <dbReference type="NCBI Taxonomy" id="76731"/>
    <lineage>
        <taxon>Bacteria</taxon>
        <taxon>Pseudomonadati</taxon>
        <taxon>Pseudomonadota</taxon>
        <taxon>Betaproteobacteria</taxon>
        <taxon>Burkholderiales</taxon>
        <taxon>Sphaerotilaceae</taxon>
        <taxon>Roseateles</taxon>
    </lineage>
</organism>
<dbReference type="Proteomes" id="UP000249633">
    <property type="component" value="Unassembled WGS sequence"/>
</dbReference>
<reference evidence="5 6" key="1">
    <citation type="submission" date="2017-08" db="EMBL/GenBank/DDBJ databases">
        <title>Infants hospitalized years apart are colonized by the same room-sourced microbial strains.</title>
        <authorList>
            <person name="Brooks B."/>
            <person name="Olm M.R."/>
            <person name="Firek B.A."/>
            <person name="Baker R."/>
            <person name="Thomas B.C."/>
            <person name="Morowitz M.J."/>
            <person name="Banfield J.F."/>
        </authorList>
    </citation>
    <scope>NUCLEOTIDE SEQUENCE [LARGE SCALE GENOMIC DNA]</scope>
    <source>
        <strain evidence="5">S2_012_000_R2_81</strain>
    </source>
</reference>
<evidence type="ECO:0000256" key="2">
    <source>
        <dbReference type="ARBA" id="ARBA00023082"/>
    </source>
</evidence>
<dbReference type="GO" id="GO:0016987">
    <property type="term" value="F:sigma factor activity"/>
    <property type="evidence" value="ECO:0007669"/>
    <property type="project" value="UniProtKB-KW"/>
</dbReference>
<dbReference type="EMBL" id="QFOD01000003">
    <property type="protein sequence ID" value="PZP35083.1"/>
    <property type="molecule type" value="Genomic_DNA"/>
</dbReference>
<feature type="domain" description="RNA polymerase sigma-70 ECF-like HTH" evidence="4">
    <location>
        <begin position="8"/>
        <end position="171"/>
    </location>
</feature>
<dbReference type="Pfam" id="PF07638">
    <property type="entry name" value="Sigma70_ECF"/>
    <property type="match status" value="1"/>
</dbReference>
<dbReference type="Gene3D" id="1.10.10.10">
    <property type="entry name" value="Winged helix-like DNA-binding domain superfamily/Winged helix DNA-binding domain"/>
    <property type="match status" value="1"/>
</dbReference>
<evidence type="ECO:0000313" key="5">
    <source>
        <dbReference type="EMBL" id="PZP35083.1"/>
    </source>
</evidence>
<proteinExistence type="predicted"/>
<dbReference type="NCBIfam" id="TIGR02999">
    <property type="entry name" value="Sig-70_X6"/>
    <property type="match status" value="1"/>
</dbReference>
<dbReference type="InterPro" id="IPR011517">
    <property type="entry name" value="RNA_pol_sigma70_ECF-like"/>
</dbReference>
<evidence type="ECO:0000313" key="6">
    <source>
        <dbReference type="Proteomes" id="UP000249633"/>
    </source>
</evidence>
<accession>A0A2W5DWS4</accession>
<evidence type="ECO:0000259" key="4">
    <source>
        <dbReference type="Pfam" id="PF07638"/>
    </source>
</evidence>
<dbReference type="InterPro" id="IPR036388">
    <property type="entry name" value="WH-like_DNA-bd_sf"/>
</dbReference>
<evidence type="ECO:0000256" key="3">
    <source>
        <dbReference type="ARBA" id="ARBA00023163"/>
    </source>
</evidence>
<dbReference type="InterPro" id="IPR013324">
    <property type="entry name" value="RNA_pol_sigma_r3/r4-like"/>
</dbReference>
<dbReference type="InterPro" id="IPR039425">
    <property type="entry name" value="RNA_pol_sigma-70-like"/>
</dbReference>
<name>A0A2W5DWS4_9BURK</name>
<dbReference type="AlphaFoldDB" id="A0A2W5DWS4"/>
<dbReference type="PANTHER" id="PTHR43133">
    <property type="entry name" value="RNA POLYMERASE ECF-TYPE SIGMA FACTO"/>
    <property type="match status" value="1"/>
</dbReference>
<dbReference type="InterPro" id="IPR053812">
    <property type="entry name" value="HTH_Sigma70_ECF-like"/>
</dbReference>